<accession>A0A9W9ZYY7</accession>
<dbReference type="InterPro" id="IPR021785">
    <property type="entry name" value="DUF3350"/>
</dbReference>
<dbReference type="AlphaFoldDB" id="A0A9W9ZYY7"/>
<sequence length="354" mass="40027">MEEGSGMEPTKSSPGLRRKRSVTLDSVPHNLNPTPPMSPLKEVPGKGDAVFTSTPHRQSKHAPSSGETSPSYRNASGSTTTPPNTPTRTSNYHRRLSRHDSYGFRQVGRHYPESGIPQSASWAEMVGRKKSSKELRALWRKAIMEQILLIRMEKENKTLQVNQNGTEGDSLKLGYNEVPPCSDAAAAAWSEILEKGNEPVDMKILLELVKAGVPKARRGEIWMFLAKQYDFHSPSQEQQLWREKTYDEIKEGSTCHQHSIFIDLGRTFPSHPYFSPQLGHGQLCLFNILKAYSVLDEEVGYCQGLSFVAGILLMHMQEQDAFDTLRFMMYTLHVRKQYKPDMQDLQVKSLSSCR</sequence>
<dbReference type="PROSITE" id="PS50086">
    <property type="entry name" value="TBC_RABGAP"/>
    <property type="match status" value="1"/>
</dbReference>
<evidence type="ECO:0000256" key="3">
    <source>
        <dbReference type="SAM" id="MobiDB-lite"/>
    </source>
</evidence>
<evidence type="ECO:0000313" key="6">
    <source>
        <dbReference type="Proteomes" id="UP001163046"/>
    </source>
</evidence>
<evidence type="ECO:0000256" key="1">
    <source>
        <dbReference type="ARBA" id="ARBA00022468"/>
    </source>
</evidence>
<dbReference type="Proteomes" id="UP001163046">
    <property type="component" value="Unassembled WGS sequence"/>
</dbReference>
<dbReference type="OrthoDB" id="295078at2759"/>
<feature type="compositionally biased region" description="Polar residues" evidence="3">
    <location>
        <begin position="51"/>
        <end position="73"/>
    </location>
</feature>
<dbReference type="Gene3D" id="1.10.10.2750">
    <property type="match status" value="1"/>
</dbReference>
<evidence type="ECO:0000259" key="4">
    <source>
        <dbReference type="PROSITE" id="PS50086"/>
    </source>
</evidence>
<dbReference type="Gene3D" id="1.10.8.270">
    <property type="entry name" value="putative rabgap domain of human tbc1 domain family member 14 like domains"/>
    <property type="match status" value="1"/>
</dbReference>
<keyword evidence="2" id="KW-0597">Phosphoprotein</keyword>
<dbReference type="FunFam" id="1.10.8.270:FF:000001">
    <property type="entry name" value="TBC1 domain family member 1"/>
    <property type="match status" value="1"/>
</dbReference>
<dbReference type="PANTHER" id="PTHR47219">
    <property type="entry name" value="RAB GTPASE-ACTIVATING PROTEIN 1-LIKE"/>
    <property type="match status" value="1"/>
</dbReference>
<protein>
    <submittedName>
        <fullName evidence="5">Domain member</fullName>
    </submittedName>
</protein>
<dbReference type="Pfam" id="PF11830">
    <property type="entry name" value="DUF3350"/>
    <property type="match status" value="1"/>
</dbReference>
<dbReference type="SMART" id="SM00164">
    <property type="entry name" value="TBC"/>
    <property type="match status" value="1"/>
</dbReference>
<feature type="region of interest" description="Disordered" evidence="3">
    <location>
        <begin position="1"/>
        <end position="96"/>
    </location>
</feature>
<reference evidence="5" key="1">
    <citation type="submission" date="2023-01" db="EMBL/GenBank/DDBJ databases">
        <title>Genome assembly of the deep-sea coral Lophelia pertusa.</title>
        <authorList>
            <person name="Herrera S."/>
            <person name="Cordes E."/>
        </authorList>
    </citation>
    <scope>NUCLEOTIDE SEQUENCE</scope>
    <source>
        <strain evidence="5">USNM1676648</strain>
        <tissue evidence="5">Polyp</tissue>
    </source>
</reference>
<dbReference type="SUPFAM" id="SSF47923">
    <property type="entry name" value="Ypt/Rab-GAP domain of gyp1p"/>
    <property type="match status" value="1"/>
</dbReference>
<dbReference type="EMBL" id="MU825426">
    <property type="protein sequence ID" value="KAJ7389734.1"/>
    <property type="molecule type" value="Genomic_DNA"/>
</dbReference>
<dbReference type="GO" id="GO:0005096">
    <property type="term" value="F:GTPase activator activity"/>
    <property type="evidence" value="ECO:0007669"/>
    <property type="project" value="UniProtKB-KW"/>
</dbReference>
<keyword evidence="6" id="KW-1185">Reference proteome</keyword>
<dbReference type="InterPro" id="IPR035969">
    <property type="entry name" value="Rab-GAP_TBC_sf"/>
</dbReference>
<evidence type="ECO:0000313" key="5">
    <source>
        <dbReference type="EMBL" id="KAJ7389734.1"/>
    </source>
</evidence>
<organism evidence="5 6">
    <name type="scientific">Desmophyllum pertusum</name>
    <dbReference type="NCBI Taxonomy" id="174260"/>
    <lineage>
        <taxon>Eukaryota</taxon>
        <taxon>Metazoa</taxon>
        <taxon>Cnidaria</taxon>
        <taxon>Anthozoa</taxon>
        <taxon>Hexacorallia</taxon>
        <taxon>Scleractinia</taxon>
        <taxon>Caryophylliina</taxon>
        <taxon>Caryophylliidae</taxon>
        <taxon>Desmophyllum</taxon>
    </lineage>
</organism>
<proteinExistence type="predicted"/>
<evidence type="ECO:0000256" key="2">
    <source>
        <dbReference type="ARBA" id="ARBA00022553"/>
    </source>
</evidence>
<feature type="compositionally biased region" description="Low complexity" evidence="3">
    <location>
        <begin position="74"/>
        <end position="90"/>
    </location>
</feature>
<dbReference type="PANTHER" id="PTHR47219:SF16">
    <property type="entry name" value="GTPASE ACTIVATING PROTEIN"/>
    <property type="match status" value="1"/>
</dbReference>
<dbReference type="InterPro" id="IPR050302">
    <property type="entry name" value="Rab_GAP_TBC_domain"/>
</dbReference>
<dbReference type="Pfam" id="PF00566">
    <property type="entry name" value="RabGAP-TBC"/>
    <property type="match status" value="1"/>
</dbReference>
<gene>
    <name evidence="5" type="primary">TBC1D1</name>
    <name evidence="5" type="ORF">OS493_029634</name>
</gene>
<name>A0A9W9ZYY7_9CNID</name>
<dbReference type="InterPro" id="IPR000195">
    <property type="entry name" value="Rab-GAP-TBC_dom"/>
</dbReference>
<comment type="caution">
    <text evidence="5">The sequence shown here is derived from an EMBL/GenBank/DDBJ whole genome shotgun (WGS) entry which is preliminary data.</text>
</comment>
<keyword evidence="1" id="KW-0343">GTPase activation</keyword>
<dbReference type="FunFam" id="1.10.10.2750:FF:000002">
    <property type="entry name" value="TBC1 domain family member 4"/>
    <property type="match status" value="1"/>
</dbReference>
<feature type="domain" description="Rab-GAP TBC" evidence="4">
    <location>
        <begin position="212"/>
        <end position="354"/>
    </location>
</feature>